<accession>A0A4Y6PP09</accession>
<dbReference type="Proteomes" id="UP000315995">
    <property type="component" value="Chromosome"/>
</dbReference>
<dbReference type="EMBL" id="CP041186">
    <property type="protein sequence ID" value="QDG50000.1"/>
    <property type="molecule type" value="Genomic_DNA"/>
</dbReference>
<feature type="transmembrane region" description="Helical" evidence="2">
    <location>
        <begin position="156"/>
        <end position="177"/>
    </location>
</feature>
<protein>
    <submittedName>
        <fullName evidence="3">Uncharacterized protein</fullName>
    </submittedName>
</protein>
<evidence type="ECO:0000256" key="1">
    <source>
        <dbReference type="SAM" id="MobiDB-lite"/>
    </source>
</evidence>
<dbReference type="RefSeq" id="WP_141196496.1">
    <property type="nucleotide sequence ID" value="NZ_CP041186.1"/>
</dbReference>
<evidence type="ECO:0000313" key="4">
    <source>
        <dbReference type="Proteomes" id="UP000315995"/>
    </source>
</evidence>
<keyword evidence="2" id="KW-1133">Transmembrane helix</keyword>
<reference evidence="3 4" key="1">
    <citation type="submission" date="2019-06" db="EMBL/GenBank/DDBJ databases">
        <title>Persicimonas caeni gen. nov., sp. nov., a predatory bacterium isolated from solar saltern.</title>
        <authorList>
            <person name="Wang S."/>
        </authorList>
    </citation>
    <scope>NUCLEOTIDE SEQUENCE [LARGE SCALE GENOMIC DNA]</scope>
    <source>
        <strain evidence="3 4">YN101</strain>
    </source>
</reference>
<feature type="transmembrane region" description="Helical" evidence="2">
    <location>
        <begin position="115"/>
        <end position="136"/>
    </location>
</feature>
<accession>A0A5B8Y0V8</accession>
<dbReference type="OrthoDB" id="5526636at2"/>
<evidence type="ECO:0000313" key="3">
    <source>
        <dbReference type="EMBL" id="QDG50000.1"/>
    </source>
</evidence>
<keyword evidence="2" id="KW-0472">Membrane</keyword>
<name>A0A4Y6PP09_PERCE</name>
<gene>
    <name evidence="3" type="ORF">FIV42_04365</name>
</gene>
<keyword evidence="4" id="KW-1185">Reference proteome</keyword>
<feature type="transmembrane region" description="Helical" evidence="2">
    <location>
        <begin position="57"/>
        <end position="78"/>
    </location>
</feature>
<feature type="transmembrane region" description="Helical" evidence="2">
    <location>
        <begin position="84"/>
        <end position="103"/>
    </location>
</feature>
<keyword evidence="2" id="KW-0812">Transmembrane</keyword>
<feature type="region of interest" description="Disordered" evidence="1">
    <location>
        <begin position="1"/>
        <end position="27"/>
    </location>
</feature>
<proteinExistence type="predicted"/>
<dbReference type="AlphaFoldDB" id="A0A4Y6PP09"/>
<evidence type="ECO:0000256" key="2">
    <source>
        <dbReference type="SAM" id="Phobius"/>
    </source>
</evidence>
<sequence>MSEDGKKPSGSSESPEEAPQDSLRGSVELPRVILGSDDGDRAAPRKRVLPGLVDVRWLVYPAYITCFIAGGLAVDFAIEGGEWSAAPVALAWLMLFFWEWIYGVAYRYRRTILKYFSFLLVAGLSAGLAALCWERAEPQLVATAAELVDRDHATILDYAAITTLLSGAFVTIHVVVAGRGYREKKVRGKP</sequence>
<organism evidence="3 4">
    <name type="scientific">Persicimonas caeni</name>
    <dbReference type="NCBI Taxonomy" id="2292766"/>
    <lineage>
        <taxon>Bacteria</taxon>
        <taxon>Deltaproteobacteria</taxon>
        <taxon>Bradymonadales</taxon>
        <taxon>Bradymonadaceae</taxon>
        <taxon>Persicimonas</taxon>
    </lineage>
</organism>